<proteinExistence type="predicted"/>
<reference evidence="1 2" key="1">
    <citation type="submission" date="2020-06" db="EMBL/GenBank/DDBJ databases">
        <title>Transcriptomic and genomic resources for Thalictrum thalictroides and T. hernandezii: Facilitating candidate gene discovery in an emerging model plant lineage.</title>
        <authorList>
            <person name="Arias T."/>
            <person name="Riano-Pachon D.M."/>
            <person name="Di Stilio V.S."/>
        </authorList>
    </citation>
    <scope>NUCLEOTIDE SEQUENCE [LARGE SCALE GENOMIC DNA]</scope>
    <source>
        <strain evidence="2">cv. WT478/WT964</strain>
        <tissue evidence="1">Leaves</tissue>
    </source>
</reference>
<dbReference type="EMBL" id="JABWDY010003123">
    <property type="protein sequence ID" value="KAF5206161.1"/>
    <property type="molecule type" value="Genomic_DNA"/>
</dbReference>
<gene>
    <name evidence="1" type="ORF">FRX31_004251</name>
</gene>
<evidence type="ECO:0000313" key="1">
    <source>
        <dbReference type="EMBL" id="KAF5206161.1"/>
    </source>
</evidence>
<dbReference type="AlphaFoldDB" id="A0A7J6X8P8"/>
<keyword evidence="2" id="KW-1185">Reference proteome</keyword>
<accession>A0A7J6X8P8</accession>
<protein>
    <submittedName>
        <fullName evidence="1">Uncharacterized protein</fullName>
    </submittedName>
</protein>
<evidence type="ECO:0000313" key="2">
    <source>
        <dbReference type="Proteomes" id="UP000554482"/>
    </source>
</evidence>
<name>A0A7J6X8P8_THATH</name>
<organism evidence="1 2">
    <name type="scientific">Thalictrum thalictroides</name>
    <name type="common">Rue-anemone</name>
    <name type="synonym">Anemone thalictroides</name>
    <dbReference type="NCBI Taxonomy" id="46969"/>
    <lineage>
        <taxon>Eukaryota</taxon>
        <taxon>Viridiplantae</taxon>
        <taxon>Streptophyta</taxon>
        <taxon>Embryophyta</taxon>
        <taxon>Tracheophyta</taxon>
        <taxon>Spermatophyta</taxon>
        <taxon>Magnoliopsida</taxon>
        <taxon>Ranunculales</taxon>
        <taxon>Ranunculaceae</taxon>
        <taxon>Thalictroideae</taxon>
        <taxon>Thalictrum</taxon>
    </lineage>
</organism>
<dbReference type="Proteomes" id="UP000554482">
    <property type="component" value="Unassembled WGS sequence"/>
</dbReference>
<comment type="caution">
    <text evidence="1">The sequence shown here is derived from an EMBL/GenBank/DDBJ whole genome shotgun (WGS) entry which is preliminary data.</text>
</comment>
<sequence>MSYCHIVPLVAGYDDAYNYTYKTTGQSENIPITLNGRTTDMVQRLFTIPSIVYTLQHSFNEFIQKHFA</sequence>